<dbReference type="InterPro" id="IPR003728">
    <property type="entry name" value="Ribosome_maturation_RimP"/>
</dbReference>
<dbReference type="InterPro" id="IPR035956">
    <property type="entry name" value="RimP_N_sf"/>
</dbReference>
<dbReference type="Gene3D" id="2.30.30.180">
    <property type="entry name" value="Ribosome maturation factor RimP, C-terminal domain"/>
    <property type="match status" value="1"/>
</dbReference>
<dbReference type="Pfam" id="PF02576">
    <property type="entry name" value="RimP_N"/>
    <property type="match status" value="1"/>
</dbReference>
<comment type="function">
    <text evidence="3">Required for maturation of 30S ribosomal subunits.</text>
</comment>
<dbReference type="SUPFAM" id="SSF74942">
    <property type="entry name" value="YhbC-like, C-terminal domain"/>
    <property type="match status" value="1"/>
</dbReference>
<dbReference type="HAMAP" id="MF_01077">
    <property type="entry name" value="RimP"/>
    <property type="match status" value="1"/>
</dbReference>
<dbReference type="GO" id="GO:0005829">
    <property type="term" value="C:cytosol"/>
    <property type="evidence" value="ECO:0007669"/>
    <property type="project" value="TreeGrafter"/>
</dbReference>
<dbReference type="PANTHER" id="PTHR33867">
    <property type="entry name" value="RIBOSOME MATURATION FACTOR RIMP"/>
    <property type="match status" value="1"/>
</dbReference>
<dbReference type="RefSeq" id="WP_113647481.1">
    <property type="nucleotide sequence ID" value="NZ_QMHN01000003.1"/>
</dbReference>
<comment type="subcellular location">
    <subcellularLocation>
        <location evidence="3">Cytoplasm</location>
    </subcellularLocation>
</comment>
<name>A0A3S3PGZ9_9SPHI</name>
<dbReference type="GO" id="GO:0000028">
    <property type="term" value="P:ribosomal small subunit assembly"/>
    <property type="evidence" value="ECO:0007669"/>
    <property type="project" value="TreeGrafter"/>
</dbReference>
<gene>
    <name evidence="3 6" type="primary">rimP</name>
    <name evidence="6" type="ORF">DPV69_11335</name>
</gene>
<dbReference type="Gene3D" id="3.30.300.70">
    <property type="entry name" value="RimP-like superfamily, N-terminal"/>
    <property type="match status" value="1"/>
</dbReference>
<dbReference type="NCBIfam" id="NF002531">
    <property type="entry name" value="PRK02001.1"/>
    <property type="match status" value="1"/>
</dbReference>
<dbReference type="PANTHER" id="PTHR33867:SF1">
    <property type="entry name" value="RIBOSOME MATURATION FACTOR RIMP"/>
    <property type="match status" value="1"/>
</dbReference>
<dbReference type="GO" id="GO:0006412">
    <property type="term" value="P:translation"/>
    <property type="evidence" value="ECO:0007669"/>
    <property type="project" value="TreeGrafter"/>
</dbReference>
<proteinExistence type="inferred from homology"/>
<dbReference type="AlphaFoldDB" id="A0A3S3PGZ9"/>
<dbReference type="InterPro" id="IPR036847">
    <property type="entry name" value="RimP_C_sf"/>
</dbReference>
<comment type="similarity">
    <text evidence="3">Belongs to the RimP family.</text>
</comment>
<evidence type="ECO:0000313" key="7">
    <source>
        <dbReference type="Proteomes" id="UP000284120"/>
    </source>
</evidence>
<evidence type="ECO:0000259" key="5">
    <source>
        <dbReference type="Pfam" id="PF17384"/>
    </source>
</evidence>
<evidence type="ECO:0000256" key="3">
    <source>
        <dbReference type="HAMAP-Rule" id="MF_01077"/>
    </source>
</evidence>
<feature type="domain" description="Ribosome maturation factor RimP N-terminal" evidence="4">
    <location>
        <begin position="15"/>
        <end position="79"/>
    </location>
</feature>
<comment type="caution">
    <text evidence="6">The sequence shown here is derived from an EMBL/GenBank/DDBJ whole genome shotgun (WGS) entry which is preliminary data.</text>
</comment>
<dbReference type="OrthoDB" id="9789702at2"/>
<dbReference type="InterPro" id="IPR028998">
    <property type="entry name" value="RimP_C"/>
</dbReference>
<sequence>MQVEKRVSELVEEKIADRPDLFLVDVKMLPNNKLIIHVDGDQGISIQDCVAISRHVGFHLEEENAIETAYNLEVSSPGVGEPLRLLRQYAKNIGRELGLKLASGDKKEGKLVEVNENAITIEEQIKEKGKKVQLVSSQIALNDITETKVLISFK</sequence>
<evidence type="ECO:0000313" key="6">
    <source>
        <dbReference type="EMBL" id="RWU07572.1"/>
    </source>
</evidence>
<dbReference type="InterPro" id="IPR028989">
    <property type="entry name" value="RimP_N"/>
</dbReference>
<evidence type="ECO:0000256" key="2">
    <source>
        <dbReference type="ARBA" id="ARBA00022517"/>
    </source>
</evidence>
<protein>
    <recommendedName>
        <fullName evidence="3">Ribosome maturation factor RimP</fullName>
    </recommendedName>
</protein>
<organism evidence="6 7">
    <name type="scientific">Pedobacter chitinilyticus</name>
    <dbReference type="NCBI Taxonomy" id="2233776"/>
    <lineage>
        <taxon>Bacteria</taxon>
        <taxon>Pseudomonadati</taxon>
        <taxon>Bacteroidota</taxon>
        <taxon>Sphingobacteriia</taxon>
        <taxon>Sphingobacteriales</taxon>
        <taxon>Sphingobacteriaceae</taxon>
        <taxon>Pedobacter</taxon>
    </lineage>
</organism>
<keyword evidence="1 3" id="KW-0963">Cytoplasm</keyword>
<evidence type="ECO:0000259" key="4">
    <source>
        <dbReference type="Pfam" id="PF02576"/>
    </source>
</evidence>
<feature type="domain" description="Ribosome maturation factor RimP C-terminal" evidence="5">
    <location>
        <begin position="83"/>
        <end position="153"/>
    </location>
</feature>
<dbReference type="Proteomes" id="UP000284120">
    <property type="component" value="Unassembled WGS sequence"/>
</dbReference>
<keyword evidence="7" id="KW-1185">Reference proteome</keyword>
<accession>A0A3S3PGZ9</accession>
<dbReference type="Pfam" id="PF17384">
    <property type="entry name" value="DUF150_C"/>
    <property type="match status" value="1"/>
</dbReference>
<evidence type="ECO:0000256" key="1">
    <source>
        <dbReference type="ARBA" id="ARBA00022490"/>
    </source>
</evidence>
<reference evidence="6 7" key="1">
    <citation type="submission" date="2018-06" db="EMBL/GenBank/DDBJ databases">
        <title>Pedobacter endophyticus sp. nov., an endophytic bacterium isolated from a leaf of Triticum aestivum.</title>
        <authorList>
            <person name="Zhang L."/>
        </authorList>
    </citation>
    <scope>NUCLEOTIDE SEQUENCE [LARGE SCALE GENOMIC DNA]</scope>
    <source>
        <strain evidence="6 7">CM134L-2</strain>
    </source>
</reference>
<dbReference type="SUPFAM" id="SSF75420">
    <property type="entry name" value="YhbC-like, N-terminal domain"/>
    <property type="match status" value="1"/>
</dbReference>
<keyword evidence="2 3" id="KW-0690">Ribosome biogenesis</keyword>
<dbReference type="EMBL" id="SAYW01000003">
    <property type="protein sequence ID" value="RWU07572.1"/>
    <property type="molecule type" value="Genomic_DNA"/>
</dbReference>